<dbReference type="WBParaSite" id="MCU_004992-RB">
    <property type="protein sequence ID" value="MCU_004992-RB"/>
    <property type="gene ID" value="MCU_004992"/>
</dbReference>
<reference evidence="1 2" key="1">
    <citation type="submission" date="2019-11" db="UniProtKB">
        <authorList>
            <consortium name="WormBaseParasite"/>
        </authorList>
    </citation>
    <scope>IDENTIFICATION</scope>
</reference>
<dbReference type="AlphaFoldDB" id="A0A5K3F2D0"/>
<sequence>MRLFCGQQDQRPERLLLRASLLQTLGNLLPELITVSMTVFLVSSKFISFCTLSNHVNASILPKPTQPR</sequence>
<proteinExistence type="predicted"/>
<name>A0A5K3F2D0_MESCO</name>
<evidence type="ECO:0000313" key="2">
    <source>
        <dbReference type="WBParaSite" id="MCU_004992-RB"/>
    </source>
</evidence>
<organism evidence="2">
    <name type="scientific">Mesocestoides corti</name>
    <name type="common">Flatworm</name>
    <dbReference type="NCBI Taxonomy" id="53468"/>
    <lineage>
        <taxon>Eukaryota</taxon>
        <taxon>Metazoa</taxon>
        <taxon>Spiralia</taxon>
        <taxon>Lophotrochozoa</taxon>
        <taxon>Platyhelminthes</taxon>
        <taxon>Cestoda</taxon>
        <taxon>Eucestoda</taxon>
        <taxon>Cyclophyllidea</taxon>
        <taxon>Mesocestoididae</taxon>
        <taxon>Mesocestoides</taxon>
    </lineage>
</organism>
<accession>A0A5K3F2D0</accession>
<dbReference type="WBParaSite" id="MCU_004992-RA">
    <property type="protein sequence ID" value="MCU_004992-RA"/>
    <property type="gene ID" value="MCU_004992"/>
</dbReference>
<protein>
    <submittedName>
        <fullName evidence="1 2">Uncharacterized protein</fullName>
    </submittedName>
</protein>
<evidence type="ECO:0000313" key="1">
    <source>
        <dbReference type="WBParaSite" id="MCU_004992-RA"/>
    </source>
</evidence>